<proteinExistence type="predicted"/>
<feature type="region of interest" description="Disordered" evidence="1">
    <location>
        <begin position="1"/>
        <end position="87"/>
    </location>
</feature>
<accession>A0A5B9QJ02</accession>
<evidence type="ECO:0000256" key="1">
    <source>
        <dbReference type="SAM" id="MobiDB-lite"/>
    </source>
</evidence>
<protein>
    <submittedName>
        <fullName evidence="2">Uncharacterized protein</fullName>
    </submittedName>
</protein>
<sequence>MRRKCIGLSDDDCTESASHSDTKRHKKTPPDKGDVKWRRRESNENPDNRNGNAANDLGDSLTSVSTSGPRTGGTKRHPVALTESEDSSPTLDYIAERWPLLQPHIREAIITLIDCAKGC</sequence>
<dbReference type="EMBL" id="CP042913">
    <property type="protein sequence ID" value="QEG37692.1"/>
    <property type="molecule type" value="Genomic_DNA"/>
</dbReference>
<dbReference type="AlphaFoldDB" id="A0A5B9QJ02"/>
<gene>
    <name evidence="2" type="ORF">Pr1d_50380</name>
</gene>
<dbReference type="Proteomes" id="UP000323917">
    <property type="component" value="Chromosome"/>
</dbReference>
<evidence type="ECO:0000313" key="2">
    <source>
        <dbReference type="EMBL" id="QEG37692.1"/>
    </source>
</evidence>
<reference evidence="2 3" key="1">
    <citation type="submission" date="2019-08" db="EMBL/GenBank/DDBJ databases">
        <title>Deep-cultivation of Planctomycetes and their phenomic and genomic characterization uncovers novel biology.</title>
        <authorList>
            <person name="Wiegand S."/>
            <person name="Jogler M."/>
            <person name="Boedeker C."/>
            <person name="Pinto D."/>
            <person name="Vollmers J."/>
            <person name="Rivas-Marin E."/>
            <person name="Kohn T."/>
            <person name="Peeters S.H."/>
            <person name="Heuer A."/>
            <person name="Rast P."/>
            <person name="Oberbeckmann S."/>
            <person name="Bunk B."/>
            <person name="Jeske O."/>
            <person name="Meyerdierks A."/>
            <person name="Storesund J.E."/>
            <person name="Kallscheuer N."/>
            <person name="Luecker S."/>
            <person name="Lage O.M."/>
            <person name="Pohl T."/>
            <person name="Merkel B.J."/>
            <person name="Hornburger P."/>
            <person name="Mueller R.-W."/>
            <person name="Bruemmer F."/>
            <person name="Labrenz M."/>
            <person name="Spormann A.M."/>
            <person name="Op den Camp H."/>
            <person name="Overmann J."/>
            <person name="Amann R."/>
            <person name="Jetten M.S.M."/>
            <person name="Mascher T."/>
            <person name="Medema M.H."/>
            <person name="Devos D.P."/>
            <person name="Kaster A.-K."/>
            <person name="Ovreas L."/>
            <person name="Rohde M."/>
            <person name="Galperin M.Y."/>
            <person name="Jogler C."/>
        </authorList>
    </citation>
    <scope>NUCLEOTIDE SEQUENCE [LARGE SCALE GENOMIC DNA]</scope>
    <source>
        <strain evidence="2 3">Pr1d</strain>
    </source>
</reference>
<dbReference type="KEGG" id="bgok:Pr1d_50380"/>
<dbReference type="OrthoDB" id="9959732at2"/>
<evidence type="ECO:0000313" key="3">
    <source>
        <dbReference type="Proteomes" id="UP000323917"/>
    </source>
</evidence>
<name>A0A5B9QJ02_9BACT</name>
<organism evidence="2 3">
    <name type="scientific">Bythopirellula goksoeyrii</name>
    <dbReference type="NCBI Taxonomy" id="1400387"/>
    <lineage>
        <taxon>Bacteria</taxon>
        <taxon>Pseudomonadati</taxon>
        <taxon>Planctomycetota</taxon>
        <taxon>Planctomycetia</taxon>
        <taxon>Pirellulales</taxon>
        <taxon>Lacipirellulaceae</taxon>
        <taxon>Bythopirellula</taxon>
    </lineage>
</organism>
<feature type="compositionally biased region" description="Polar residues" evidence="1">
    <location>
        <begin position="60"/>
        <end position="69"/>
    </location>
</feature>
<feature type="compositionally biased region" description="Basic and acidic residues" evidence="1">
    <location>
        <begin position="28"/>
        <end position="47"/>
    </location>
</feature>
<keyword evidence="3" id="KW-1185">Reference proteome</keyword>